<keyword evidence="3" id="KW-1185">Reference proteome</keyword>
<dbReference type="AlphaFoldDB" id="A0A373FL80"/>
<reference evidence="2 3" key="1">
    <citation type="submission" date="2018-08" db="EMBL/GenBank/DDBJ databases">
        <title>Comamonas testosteroni strain SWCO2.</title>
        <authorList>
            <person name="Jiang N."/>
            <person name="Zhang X.Z."/>
        </authorList>
    </citation>
    <scope>NUCLEOTIDE SEQUENCE [LARGE SCALE GENOMIC DNA]</scope>
    <source>
        <strain evidence="2 3">SWCO2</strain>
    </source>
</reference>
<feature type="signal peptide" evidence="1">
    <location>
        <begin position="1"/>
        <end position="22"/>
    </location>
</feature>
<dbReference type="EMBL" id="QURR01000012">
    <property type="protein sequence ID" value="RGE44914.1"/>
    <property type="molecule type" value="Genomic_DNA"/>
</dbReference>
<comment type="caution">
    <text evidence="2">The sequence shown here is derived from an EMBL/GenBank/DDBJ whole genome shotgun (WGS) entry which is preliminary data.</text>
</comment>
<evidence type="ECO:0000313" key="3">
    <source>
        <dbReference type="Proteomes" id="UP000261948"/>
    </source>
</evidence>
<organism evidence="2 3">
    <name type="scientific">Comamonas testosteroni</name>
    <name type="common">Pseudomonas testosteroni</name>
    <dbReference type="NCBI Taxonomy" id="285"/>
    <lineage>
        <taxon>Bacteria</taxon>
        <taxon>Pseudomonadati</taxon>
        <taxon>Pseudomonadota</taxon>
        <taxon>Betaproteobacteria</taxon>
        <taxon>Burkholderiales</taxon>
        <taxon>Comamonadaceae</taxon>
        <taxon>Comamonas</taxon>
    </lineage>
</organism>
<evidence type="ECO:0000256" key="1">
    <source>
        <dbReference type="SAM" id="SignalP"/>
    </source>
</evidence>
<dbReference type="Proteomes" id="UP000261948">
    <property type="component" value="Unassembled WGS sequence"/>
</dbReference>
<name>A0A373FL80_COMTE</name>
<proteinExistence type="predicted"/>
<sequence>MKKLFRLANGFRVVMLAAAALAVYLPASNLPQEAVAAEQTPSQQVAQLQLPENLKLSGGQTSWQVFAPGY</sequence>
<evidence type="ECO:0000313" key="2">
    <source>
        <dbReference type="EMBL" id="RGE44914.1"/>
    </source>
</evidence>
<accession>A0A373FL80</accession>
<keyword evidence="1" id="KW-0732">Signal</keyword>
<feature type="chain" id="PRO_5016622433" evidence="1">
    <location>
        <begin position="23"/>
        <end position="70"/>
    </location>
</feature>
<protein>
    <submittedName>
        <fullName evidence="2">Uncharacterized protein</fullName>
    </submittedName>
</protein>
<gene>
    <name evidence="2" type="ORF">DZC30_11175</name>
</gene>